<dbReference type="InterPro" id="IPR036056">
    <property type="entry name" value="Fibrinogen-like_C"/>
</dbReference>
<dbReference type="InterPro" id="IPR002181">
    <property type="entry name" value="Fibrinogen_a/b/g_C_dom"/>
</dbReference>
<dbReference type="PANTHER" id="PTHR19143:SF327">
    <property type="entry name" value="FI21813P1-RELATED"/>
    <property type="match status" value="1"/>
</dbReference>
<proteinExistence type="predicted"/>
<dbReference type="Pfam" id="PF00147">
    <property type="entry name" value="Fibrinogen_C"/>
    <property type="match status" value="1"/>
</dbReference>
<dbReference type="SUPFAM" id="SSF56496">
    <property type="entry name" value="Fibrinogen C-terminal domain-like"/>
    <property type="match status" value="1"/>
</dbReference>
<dbReference type="Gene3D" id="3.90.215.10">
    <property type="entry name" value="Gamma Fibrinogen, chain A, domain 1"/>
    <property type="match status" value="1"/>
</dbReference>
<dbReference type="GO" id="GO:0005615">
    <property type="term" value="C:extracellular space"/>
    <property type="evidence" value="ECO:0007669"/>
    <property type="project" value="TreeGrafter"/>
</dbReference>
<dbReference type="InterPro" id="IPR050373">
    <property type="entry name" value="Fibrinogen_C-term_domain"/>
</dbReference>
<dbReference type="HOGENOM" id="CLU_038628_11_0_1"/>
<sequence length="184" mass="21141">MKELTVTSLFIIVSLTSTFANVLKYVPIAKSGKWPPKFCNKLDCPRYTVLETHKHRLTADGHIVLRIELEDHDGNKRYAEYSSFTVADVTDNYRIQVSGYTGNAGRSCAFCNNGMPFTMYDRDNDNYDMNCAVWSNGGWWHSFCQNSCLNGLYGDDRYGQGVNWEDWRTLKYSLKSSVMKVRKP</sequence>
<dbReference type="InParanoid" id="K1QDG9"/>
<organism evidence="1">
    <name type="scientific">Magallana gigas</name>
    <name type="common">Pacific oyster</name>
    <name type="synonym">Crassostrea gigas</name>
    <dbReference type="NCBI Taxonomy" id="29159"/>
    <lineage>
        <taxon>Eukaryota</taxon>
        <taxon>Metazoa</taxon>
        <taxon>Spiralia</taxon>
        <taxon>Lophotrochozoa</taxon>
        <taxon>Mollusca</taxon>
        <taxon>Bivalvia</taxon>
        <taxon>Autobranchia</taxon>
        <taxon>Pteriomorphia</taxon>
        <taxon>Ostreida</taxon>
        <taxon>Ostreoidea</taxon>
        <taxon>Ostreidae</taxon>
        <taxon>Magallana</taxon>
    </lineage>
</organism>
<protein>
    <submittedName>
        <fullName evidence="1">Techylectin-5B</fullName>
    </submittedName>
</protein>
<dbReference type="PANTHER" id="PTHR19143">
    <property type="entry name" value="FIBRINOGEN/TENASCIN/ANGIOPOEITIN"/>
    <property type="match status" value="1"/>
</dbReference>
<reference evidence="1" key="1">
    <citation type="journal article" date="2012" name="Nature">
        <title>The oyster genome reveals stress adaptation and complexity of shell formation.</title>
        <authorList>
            <person name="Zhang G."/>
            <person name="Fang X."/>
            <person name="Guo X."/>
            <person name="Li L."/>
            <person name="Luo R."/>
            <person name="Xu F."/>
            <person name="Yang P."/>
            <person name="Zhang L."/>
            <person name="Wang X."/>
            <person name="Qi H."/>
            <person name="Xiong Z."/>
            <person name="Que H."/>
            <person name="Xie Y."/>
            <person name="Holland P.W."/>
            <person name="Paps J."/>
            <person name="Zhu Y."/>
            <person name="Wu F."/>
            <person name="Chen Y."/>
            <person name="Wang J."/>
            <person name="Peng C."/>
            <person name="Meng J."/>
            <person name="Yang L."/>
            <person name="Liu J."/>
            <person name="Wen B."/>
            <person name="Zhang N."/>
            <person name="Huang Z."/>
            <person name="Zhu Q."/>
            <person name="Feng Y."/>
            <person name="Mount A."/>
            <person name="Hedgecock D."/>
            <person name="Xu Z."/>
            <person name="Liu Y."/>
            <person name="Domazet-Loso T."/>
            <person name="Du Y."/>
            <person name="Sun X."/>
            <person name="Zhang S."/>
            <person name="Liu B."/>
            <person name="Cheng P."/>
            <person name="Jiang X."/>
            <person name="Li J."/>
            <person name="Fan D."/>
            <person name="Wang W."/>
            <person name="Fu W."/>
            <person name="Wang T."/>
            <person name="Wang B."/>
            <person name="Zhang J."/>
            <person name="Peng Z."/>
            <person name="Li Y."/>
            <person name="Li N."/>
            <person name="Wang J."/>
            <person name="Chen M."/>
            <person name="He Y."/>
            <person name="Tan F."/>
            <person name="Song X."/>
            <person name="Zheng Q."/>
            <person name="Huang R."/>
            <person name="Yang H."/>
            <person name="Du X."/>
            <person name="Chen L."/>
            <person name="Yang M."/>
            <person name="Gaffney P.M."/>
            <person name="Wang S."/>
            <person name="Luo L."/>
            <person name="She Z."/>
            <person name="Ming Y."/>
            <person name="Huang W."/>
            <person name="Zhang S."/>
            <person name="Huang B."/>
            <person name="Zhang Y."/>
            <person name="Qu T."/>
            <person name="Ni P."/>
            <person name="Miao G."/>
            <person name="Wang J."/>
            <person name="Wang Q."/>
            <person name="Steinberg C.E."/>
            <person name="Wang H."/>
            <person name="Li N."/>
            <person name="Qian L."/>
            <person name="Zhang G."/>
            <person name="Li Y."/>
            <person name="Yang H."/>
            <person name="Liu X."/>
            <person name="Wang J."/>
            <person name="Yin Y."/>
            <person name="Wang J."/>
        </authorList>
    </citation>
    <scope>NUCLEOTIDE SEQUENCE [LARGE SCALE GENOMIC DNA]</scope>
    <source>
        <strain evidence="1">05x7-T-G4-1.051#20</strain>
    </source>
</reference>
<dbReference type="EMBL" id="JH817098">
    <property type="protein sequence ID" value="EKC32013.1"/>
    <property type="molecule type" value="Genomic_DNA"/>
</dbReference>
<accession>K1QDG9</accession>
<gene>
    <name evidence="1" type="ORF">CGI_10008543</name>
</gene>
<dbReference type="InterPro" id="IPR014716">
    <property type="entry name" value="Fibrinogen_a/b/g_C_1"/>
</dbReference>
<dbReference type="PROSITE" id="PS51406">
    <property type="entry name" value="FIBRINOGEN_C_2"/>
    <property type="match status" value="1"/>
</dbReference>
<name>K1QDG9_MAGGI</name>
<dbReference type="SMART" id="SM00186">
    <property type="entry name" value="FBG"/>
    <property type="match status" value="1"/>
</dbReference>
<dbReference type="AlphaFoldDB" id="K1QDG9"/>
<evidence type="ECO:0000313" key="1">
    <source>
        <dbReference type="EMBL" id="EKC32013.1"/>
    </source>
</evidence>